<name>A0AAD6ZJF5_9AGAR</name>
<reference evidence="3" key="1">
    <citation type="submission" date="2023-03" db="EMBL/GenBank/DDBJ databases">
        <title>Massive genome expansion in bonnet fungi (Mycena s.s.) driven by repeated elements and novel gene families across ecological guilds.</title>
        <authorList>
            <consortium name="Lawrence Berkeley National Laboratory"/>
            <person name="Harder C.B."/>
            <person name="Miyauchi S."/>
            <person name="Viragh M."/>
            <person name="Kuo A."/>
            <person name="Thoen E."/>
            <person name="Andreopoulos B."/>
            <person name="Lu D."/>
            <person name="Skrede I."/>
            <person name="Drula E."/>
            <person name="Henrissat B."/>
            <person name="Morin E."/>
            <person name="Kohler A."/>
            <person name="Barry K."/>
            <person name="LaButti K."/>
            <person name="Morin E."/>
            <person name="Salamov A."/>
            <person name="Lipzen A."/>
            <person name="Mereny Z."/>
            <person name="Hegedus B."/>
            <person name="Baldrian P."/>
            <person name="Stursova M."/>
            <person name="Weitz H."/>
            <person name="Taylor A."/>
            <person name="Grigoriev I.V."/>
            <person name="Nagy L.G."/>
            <person name="Martin F."/>
            <person name="Kauserud H."/>
        </authorList>
    </citation>
    <scope>NUCLEOTIDE SEQUENCE</scope>
    <source>
        <strain evidence="3">CBHHK002</strain>
    </source>
</reference>
<feature type="signal peptide" evidence="2">
    <location>
        <begin position="1"/>
        <end position="18"/>
    </location>
</feature>
<feature type="chain" id="PRO_5042079668" evidence="2">
    <location>
        <begin position="19"/>
        <end position="100"/>
    </location>
</feature>
<proteinExistence type="predicted"/>
<dbReference type="EMBL" id="JARIHO010000045">
    <property type="protein sequence ID" value="KAJ7323908.1"/>
    <property type="molecule type" value="Genomic_DNA"/>
</dbReference>
<gene>
    <name evidence="3" type="ORF">DFH08DRAFT_968920</name>
</gene>
<sequence>MKPTLAFAALVALVMVHGIPVEQKGVDILPKYSPLNKPKAVAADPERRSTMASYAGSRLPPQEDIVTGTNSSPPAGADHGASSEDTKPASAAQAAPTAEA</sequence>
<evidence type="ECO:0000313" key="3">
    <source>
        <dbReference type="EMBL" id="KAJ7323908.1"/>
    </source>
</evidence>
<keyword evidence="4" id="KW-1185">Reference proteome</keyword>
<accession>A0AAD6ZJF5</accession>
<organism evidence="3 4">
    <name type="scientific">Mycena albidolilacea</name>
    <dbReference type="NCBI Taxonomy" id="1033008"/>
    <lineage>
        <taxon>Eukaryota</taxon>
        <taxon>Fungi</taxon>
        <taxon>Dikarya</taxon>
        <taxon>Basidiomycota</taxon>
        <taxon>Agaricomycotina</taxon>
        <taxon>Agaricomycetes</taxon>
        <taxon>Agaricomycetidae</taxon>
        <taxon>Agaricales</taxon>
        <taxon>Marasmiineae</taxon>
        <taxon>Mycenaceae</taxon>
        <taxon>Mycena</taxon>
    </lineage>
</organism>
<protein>
    <submittedName>
        <fullName evidence="3">Uncharacterized protein</fullName>
    </submittedName>
</protein>
<evidence type="ECO:0000256" key="1">
    <source>
        <dbReference type="SAM" id="MobiDB-lite"/>
    </source>
</evidence>
<dbReference type="AlphaFoldDB" id="A0AAD6ZJF5"/>
<evidence type="ECO:0000313" key="4">
    <source>
        <dbReference type="Proteomes" id="UP001218218"/>
    </source>
</evidence>
<feature type="compositionally biased region" description="Low complexity" evidence="1">
    <location>
        <begin position="89"/>
        <end position="100"/>
    </location>
</feature>
<evidence type="ECO:0000256" key="2">
    <source>
        <dbReference type="SAM" id="SignalP"/>
    </source>
</evidence>
<dbReference type="Proteomes" id="UP001218218">
    <property type="component" value="Unassembled WGS sequence"/>
</dbReference>
<feature type="region of interest" description="Disordered" evidence="1">
    <location>
        <begin position="32"/>
        <end position="100"/>
    </location>
</feature>
<keyword evidence="2" id="KW-0732">Signal</keyword>
<comment type="caution">
    <text evidence="3">The sequence shown here is derived from an EMBL/GenBank/DDBJ whole genome shotgun (WGS) entry which is preliminary data.</text>
</comment>